<accession>S3VFZ4</accession>
<gene>
    <name evidence="1" type="ORF">LEP1GSC058_1912</name>
</gene>
<protein>
    <submittedName>
        <fullName evidence="1">Uncharacterized protein</fullName>
    </submittedName>
</protein>
<name>S3VFZ4_9LEPT</name>
<evidence type="ECO:0000313" key="1">
    <source>
        <dbReference type="EMBL" id="EPG75405.1"/>
    </source>
</evidence>
<sequence>MYRLTKPQNAAAEKQYGLVAYGLYLVNPGSKSSIAKFFDTNDQVYSVPNGPVFVVKRVDDPTLRVTIDPFVTKSPVKIGTEDKIDLYETVVLKVREFTTRMFEDTRPEYIIGSVSYTYCYMATRFVNGIAQSYRQCDTLTYPVDPYTAYKAMPIIAKPGDIKFLGIFQARLVESNQADPYARNFSGGLASAIGLGTYYRVNLSADDDYIIKSQKKEFIDAFYGNEEKTLKGAEINFLKALSTSEKSGYWKDAAEKTLIKLMGKR</sequence>
<organism evidence="1 2">
    <name type="scientific">Leptospira fainei serovar Hurstbridge str. BUT 6</name>
    <dbReference type="NCBI Taxonomy" id="1193011"/>
    <lineage>
        <taxon>Bacteria</taxon>
        <taxon>Pseudomonadati</taxon>
        <taxon>Spirochaetota</taxon>
        <taxon>Spirochaetia</taxon>
        <taxon>Leptospirales</taxon>
        <taxon>Leptospiraceae</taxon>
        <taxon>Leptospira</taxon>
    </lineage>
</organism>
<evidence type="ECO:0000313" key="2">
    <source>
        <dbReference type="Proteomes" id="UP000014540"/>
    </source>
</evidence>
<comment type="caution">
    <text evidence="1">The sequence shown here is derived from an EMBL/GenBank/DDBJ whole genome shotgun (WGS) entry which is preliminary data.</text>
</comment>
<dbReference type="EMBL" id="AKWZ02000003">
    <property type="protein sequence ID" value="EPG75405.1"/>
    <property type="molecule type" value="Genomic_DNA"/>
</dbReference>
<reference evidence="1" key="1">
    <citation type="submission" date="2013-04" db="EMBL/GenBank/DDBJ databases">
        <authorList>
            <person name="Harkins D.M."/>
            <person name="Durkin A.S."/>
            <person name="Selengut J.D."/>
            <person name="Sanka R."/>
            <person name="DePew J."/>
            <person name="Purushe J."/>
            <person name="Ahmed A."/>
            <person name="van der Linden H."/>
            <person name="Goris M.G.A."/>
            <person name="Hartskeerl R.A."/>
            <person name="Vinetz J.M."/>
            <person name="Sutton G.G."/>
            <person name="Nelson W.C."/>
            <person name="Fouts D.E."/>
        </authorList>
    </citation>
    <scope>NUCLEOTIDE SEQUENCE [LARGE SCALE GENOMIC DNA]</scope>
    <source>
        <strain evidence="1">BUT 6</strain>
    </source>
</reference>
<dbReference type="Proteomes" id="UP000014540">
    <property type="component" value="Unassembled WGS sequence"/>
</dbReference>
<proteinExistence type="predicted"/>
<dbReference type="AlphaFoldDB" id="S3VFZ4"/>
<keyword evidence="2" id="KW-1185">Reference proteome</keyword>